<keyword evidence="2 8" id="KW-0813">Transport</keyword>
<keyword evidence="5 9" id="KW-0798">TonB box</keyword>
<dbReference type="SUPFAM" id="SSF49464">
    <property type="entry name" value="Carboxypeptidase regulatory domain-like"/>
    <property type="match status" value="1"/>
</dbReference>
<dbReference type="InterPro" id="IPR036942">
    <property type="entry name" value="Beta-barrel_TonB_sf"/>
</dbReference>
<dbReference type="Pfam" id="PF00593">
    <property type="entry name" value="TonB_dep_Rec_b-barrel"/>
    <property type="match status" value="1"/>
</dbReference>
<dbReference type="AlphaFoldDB" id="A0A415KZI5"/>
<dbReference type="InterPro" id="IPR012910">
    <property type="entry name" value="Plug_dom"/>
</dbReference>
<evidence type="ECO:0000256" key="7">
    <source>
        <dbReference type="ARBA" id="ARBA00023237"/>
    </source>
</evidence>
<dbReference type="GO" id="GO:0009279">
    <property type="term" value="C:cell outer membrane"/>
    <property type="evidence" value="ECO:0007669"/>
    <property type="project" value="UniProtKB-SubCell"/>
</dbReference>
<dbReference type="Gene3D" id="2.60.40.1120">
    <property type="entry name" value="Carboxypeptidase-like, regulatory domain"/>
    <property type="match status" value="1"/>
</dbReference>
<comment type="similarity">
    <text evidence="8 9">Belongs to the TonB-dependent receptor family.</text>
</comment>
<evidence type="ECO:0000256" key="4">
    <source>
        <dbReference type="ARBA" id="ARBA00022692"/>
    </source>
</evidence>
<dbReference type="Gene3D" id="2.170.130.10">
    <property type="entry name" value="TonB-dependent receptor, plug domain"/>
    <property type="match status" value="1"/>
</dbReference>
<dbReference type="InterPro" id="IPR023996">
    <property type="entry name" value="TonB-dep_OMP_SusC/RagA"/>
</dbReference>
<evidence type="ECO:0000256" key="2">
    <source>
        <dbReference type="ARBA" id="ARBA00022448"/>
    </source>
</evidence>
<comment type="subcellular location">
    <subcellularLocation>
        <location evidence="1 8">Cell outer membrane</location>
        <topology evidence="1 8">Multi-pass membrane protein</topology>
    </subcellularLocation>
</comment>
<gene>
    <name evidence="12" type="ORF">DW027_00115</name>
</gene>
<dbReference type="Gene3D" id="2.40.170.20">
    <property type="entry name" value="TonB-dependent receptor, beta-barrel domain"/>
    <property type="match status" value="1"/>
</dbReference>
<dbReference type="InterPro" id="IPR008969">
    <property type="entry name" value="CarboxyPept-like_regulatory"/>
</dbReference>
<organism evidence="12 13">
    <name type="scientific">Bacteroides xylanisolvens</name>
    <dbReference type="NCBI Taxonomy" id="371601"/>
    <lineage>
        <taxon>Bacteria</taxon>
        <taxon>Pseudomonadati</taxon>
        <taxon>Bacteroidota</taxon>
        <taxon>Bacteroidia</taxon>
        <taxon>Bacteroidales</taxon>
        <taxon>Bacteroidaceae</taxon>
        <taxon>Bacteroides</taxon>
    </lineage>
</organism>
<dbReference type="Pfam" id="PF07715">
    <property type="entry name" value="Plug"/>
    <property type="match status" value="1"/>
</dbReference>
<feature type="domain" description="TonB-dependent receptor plug" evidence="11">
    <location>
        <begin position="138"/>
        <end position="242"/>
    </location>
</feature>
<dbReference type="InterPro" id="IPR000531">
    <property type="entry name" value="Beta-barrel_TonB"/>
</dbReference>
<evidence type="ECO:0000256" key="9">
    <source>
        <dbReference type="RuleBase" id="RU003357"/>
    </source>
</evidence>
<keyword evidence="3 8" id="KW-1134">Transmembrane beta strand</keyword>
<accession>A0A415KZI5</accession>
<evidence type="ECO:0000256" key="5">
    <source>
        <dbReference type="ARBA" id="ARBA00023077"/>
    </source>
</evidence>
<dbReference type="EMBL" id="QROO01000001">
    <property type="protein sequence ID" value="RHL41714.1"/>
    <property type="molecule type" value="Genomic_DNA"/>
</dbReference>
<keyword evidence="4 8" id="KW-0812">Transmembrane</keyword>
<dbReference type="FunFam" id="2.170.130.10:FF:000003">
    <property type="entry name" value="SusC/RagA family TonB-linked outer membrane protein"/>
    <property type="match status" value="1"/>
</dbReference>
<evidence type="ECO:0000313" key="12">
    <source>
        <dbReference type="EMBL" id="RHL41714.1"/>
    </source>
</evidence>
<dbReference type="NCBIfam" id="TIGR04057">
    <property type="entry name" value="SusC_RagA_signa"/>
    <property type="match status" value="1"/>
</dbReference>
<feature type="domain" description="TonB-dependent receptor-like beta-barrel" evidence="10">
    <location>
        <begin position="469"/>
        <end position="1067"/>
    </location>
</feature>
<protein>
    <submittedName>
        <fullName evidence="12">TonB-dependent receptor</fullName>
    </submittedName>
</protein>
<keyword evidence="7 8" id="KW-0998">Cell outer membrane</keyword>
<dbReference type="NCBIfam" id="TIGR04056">
    <property type="entry name" value="OMP_RagA_SusC"/>
    <property type="match status" value="1"/>
</dbReference>
<evidence type="ECO:0000259" key="10">
    <source>
        <dbReference type="Pfam" id="PF00593"/>
    </source>
</evidence>
<dbReference type="InterPro" id="IPR023997">
    <property type="entry name" value="TonB-dep_OMP_SusC/RagA_CS"/>
</dbReference>
<dbReference type="InterPro" id="IPR039426">
    <property type="entry name" value="TonB-dep_rcpt-like"/>
</dbReference>
<evidence type="ECO:0000256" key="1">
    <source>
        <dbReference type="ARBA" id="ARBA00004571"/>
    </source>
</evidence>
<evidence type="ECO:0000256" key="6">
    <source>
        <dbReference type="ARBA" id="ARBA00023136"/>
    </source>
</evidence>
<dbReference type="SUPFAM" id="SSF56935">
    <property type="entry name" value="Porins"/>
    <property type="match status" value="1"/>
</dbReference>
<proteinExistence type="inferred from homology"/>
<evidence type="ECO:0000313" key="13">
    <source>
        <dbReference type="Proteomes" id="UP000284495"/>
    </source>
</evidence>
<sequence>MNMKNNSSCLPTLGRYFQSVTSGMRQKLVLLLGCLFLFSINVSGQNNTISGSVKDSSGEPLLGVSVIVKHGKTVTGAVTDINGHYQVKASPDATIEFSFIGFKTVTMQADKKIINVTLKDDNQLLDEVVVVGYGTQKKANLTGAVAQVTSEVLENRSTSSVTQMLQGAMPNVNVQVNTGAPGAGGTLSIRGMGSLNSSSPLILVDGIPGSIDQLNPNDIESISVLKDASSAAIYGARAAFGVILVTTKKAKSGKAKVSYNGYFSWSSPTVSTDFVTCGYDHAYIYDTSYMAQKGKMGAATGLTEDDYKELEARRYDTVENPERPWVVVDDPDASGRQKYHYYANFDWWNWMYKEQMPSQSHDVNISGGSDKIQYYVSASFYTKEGMMKRVDETYKQYTLTSKINAQVKSWLKIANQTTYFDKSHTYPGENAANSAFARTMINSAPYYVPIGPDGNYTGYMANKKLLNEGRVADIYGGVSKGSVGERRFRNTFSVQIDPIRNLSLNADYTFGFTMDDNWKRQGVVYVSNGYANETMLSTSSTHKTDYIQKSMSYNPSHVFNAYATYANTFAKAHSVSATFGINYEKQSYHDLLGYRTDVMSETLNDLNLATGTEEGDIKATGGASAYELFGLFFRANYNYKERYLLEVNGRYDGSSRFLSGNRYGFFPSVSAGWRISEEPFMKSLNIFDNLKLRASYGVLGNQVGVALYPYSTISQKQSSYIIGSALAYYLTTPSPIAGDYTWEKVGTFNIGLDVNVLNNRLNFSADYFIRKTSDMFVDGITLPSVYGANPPRQNAGEMETKGYEITVTWRDKFRLAGQNMNYEIFASLGDATSEITKYQGNDTNLLSDHYVGQKIGEIWGYRTGGLFQSDEEAKEYTAKIDQTAVNRDITLAQGEWSVARGGDVKYLDRDGNNVIDKGANTLEDHGDMEVIGNETPRYNYGFGANLTWNGFDFSIAFQGIGKRDLYPNKEMEKFWGSWGRVNSAFLPKGLAEQAWSEDNKGAYFPRLERGSSAYQDRAQLQIRNDRYLQNLAYLRLKNLSVGYTLPNTLTSRVGIDRLRIYFAGDNLCYWSPFKTDYIDPEQAIAADDARIYPFSKTLTVGINLTF</sequence>
<comment type="caution">
    <text evidence="12">The sequence shown here is derived from an EMBL/GenBank/DDBJ whole genome shotgun (WGS) entry which is preliminary data.</text>
</comment>
<dbReference type="Proteomes" id="UP000284495">
    <property type="component" value="Unassembled WGS sequence"/>
</dbReference>
<evidence type="ECO:0000259" key="11">
    <source>
        <dbReference type="Pfam" id="PF07715"/>
    </source>
</evidence>
<dbReference type="PROSITE" id="PS52016">
    <property type="entry name" value="TONB_DEPENDENT_REC_3"/>
    <property type="match status" value="1"/>
</dbReference>
<evidence type="ECO:0000256" key="3">
    <source>
        <dbReference type="ARBA" id="ARBA00022452"/>
    </source>
</evidence>
<dbReference type="InterPro" id="IPR037066">
    <property type="entry name" value="Plug_dom_sf"/>
</dbReference>
<name>A0A415KZI5_9BACE</name>
<dbReference type="Pfam" id="PF13715">
    <property type="entry name" value="CarbopepD_reg_2"/>
    <property type="match status" value="1"/>
</dbReference>
<reference evidence="12 13" key="1">
    <citation type="submission" date="2018-08" db="EMBL/GenBank/DDBJ databases">
        <title>A genome reference for cultivated species of the human gut microbiota.</title>
        <authorList>
            <person name="Zou Y."/>
            <person name="Xue W."/>
            <person name="Luo G."/>
        </authorList>
    </citation>
    <scope>NUCLEOTIDE SEQUENCE [LARGE SCALE GENOMIC DNA]</scope>
    <source>
        <strain evidence="12 13">AF38-2</strain>
    </source>
</reference>
<keyword evidence="6 8" id="KW-0472">Membrane</keyword>
<evidence type="ECO:0000256" key="8">
    <source>
        <dbReference type="PROSITE-ProRule" id="PRU01360"/>
    </source>
</evidence>
<keyword evidence="12" id="KW-0675">Receptor</keyword>